<dbReference type="RefSeq" id="WP_206427223.1">
    <property type="nucleotide sequence ID" value="NZ_JBHRSX010000095.1"/>
</dbReference>
<evidence type="ECO:0000313" key="2">
    <source>
        <dbReference type="EMBL" id="MFC3203555.1"/>
    </source>
</evidence>
<dbReference type="Pfam" id="PF23023">
    <property type="entry name" value="Anti-Pycsar_Apyc1"/>
    <property type="match status" value="1"/>
</dbReference>
<gene>
    <name evidence="2" type="ORF">ACFOEW_17230</name>
</gene>
<reference evidence="3" key="1">
    <citation type="journal article" date="2019" name="Int. J. Syst. Evol. Microbiol.">
        <title>The Global Catalogue of Microorganisms (GCM) 10K type strain sequencing project: providing services to taxonomists for standard genome sequencing and annotation.</title>
        <authorList>
            <consortium name="The Broad Institute Genomics Platform"/>
            <consortium name="The Broad Institute Genome Sequencing Center for Infectious Disease"/>
            <person name="Wu L."/>
            <person name="Ma J."/>
        </authorList>
    </citation>
    <scope>NUCLEOTIDE SEQUENCE [LARGE SCALE GENOMIC DNA]</scope>
    <source>
        <strain evidence="3">KCTC 52449</strain>
    </source>
</reference>
<evidence type="ECO:0000313" key="3">
    <source>
        <dbReference type="Proteomes" id="UP001595477"/>
    </source>
</evidence>
<proteinExistence type="predicted"/>
<keyword evidence="3" id="KW-1185">Reference proteome</keyword>
<dbReference type="EMBL" id="JBHRSX010000095">
    <property type="protein sequence ID" value="MFC3203555.1"/>
    <property type="molecule type" value="Genomic_DNA"/>
</dbReference>
<dbReference type="InterPro" id="IPR036866">
    <property type="entry name" value="RibonucZ/Hydroxyglut_hydro"/>
</dbReference>
<name>A0ABV7JZS6_9ALTE</name>
<dbReference type="SMART" id="SM00849">
    <property type="entry name" value="Lactamase_B"/>
    <property type="match status" value="1"/>
</dbReference>
<dbReference type="Proteomes" id="UP001595477">
    <property type="component" value="Unassembled WGS sequence"/>
</dbReference>
<dbReference type="Gene3D" id="3.60.15.10">
    <property type="entry name" value="Ribonuclease Z/Hydroxyacylglutathione hydrolase-like"/>
    <property type="match status" value="1"/>
</dbReference>
<dbReference type="PANTHER" id="PTHR42663:SF6">
    <property type="entry name" value="HYDROLASE C777.06C-RELATED"/>
    <property type="match status" value="1"/>
</dbReference>
<dbReference type="InterPro" id="IPR001279">
    <property type="entry name" value="Metallo-B-lactamas"/>
</dbReference>
<sequence length="253" mass="28374">MIVIASEGTKFMDVVFKMVGTGSSDSDTMFNTGAAIVSASGAFLIDCGFTIKSALNTCGIGFDNISGIFISHVHGDHVFGLERVGYEYLFRLQRKVPLYLKREIYDELWHQTLKGSMGRIGEGDATLEDFFDVRFIEQNQFSFEGVNYEVFEVAHTPGKPCYGICINKKILYTADTLAIPDIVKQYDYDFCFHDVSLHEGNPVHANLSSLLDYPDNVKQKILLMSYGDDWLSFEGVVTEHFMGFAKQGMSIEL</sequence>
<dbReference type="PANTHER" id="PTHR42663">
    <property type="entry name" value="HYDROLASE C777.06C-RELATED-RELATED"/>
    <property type="match status" value="1"/>
</dbReference>
<feature type="domain" description="Metallo-beta-lactamase" evidence="1">
    <location>
        <begin position="30"/>
        <end position="226"/>
    </location>
</feature>
<organism evidence="2 3">
    <name type="scientific">Alteromonas oceani</name>
    <dbReference type="NCBI Taxonomy" id="2071609"/>
    <lineage>
        <taxon>Bacteria</taxon>
        <taxon>Pseudomonadati</taxon>
        <taxon>Pseudomonadota</taxon>
        <taxon>Gammaproteobacteria</taxon>
        <taxon>Alteromonadales</taxon>
        <taxon>Alteromonadaceae</taxon>
        <taxon>Alteromonas/Salinimonas group</taxon>
        <taxon>Alteromonas</taxon>
    </lineage>
</organism>
<protein>
    <submittedName>
        <fullName evidence="2">MBL fold metallo-hydrolase</fullName>
    </submittedName>
</protein>
<evidence type="ECO:0000259" key="1">
    <source>
        <dbReference type="SMART" id="SM00849"/>
    </source>
</evidence>
<accession>A0ABV7JZS6</accession>
<comment type="caution">
    <text evidence="2">The sequence shown here is derived from an EMBL/GenBank/DDBJ whole genome shotgun (WGS) entry which is preliminary data.</text>
</comment>
<dbReference type="SUPFAM" id="SSF56281">
    <property type="entry name" value="Metallo-hydrolase/oxidoreductase"/>
    <property type="match status" value="1"/>
</dbReference>